<dbReference type="AlphaFoldDB" id="A0A1I3INI4"/>
<dbReference type="Proteomes" id="UP000199630">
    <property type="component" value="Unassembled WGS sequence"/>
</dbReference>
<feature type="region of interest" description="Disordered" evidence="1">
    <location>
        <begin position="185"/>
        <end position="207"/>
    </location>
</feature>
<feature type="transmembrane region" description="Helical" evidence="2">
    <location>
        <begin position="27"/>
        <end position="48"/>
    </location>
</feature>
<dbReference type="STRING" id="588602.SAMN04487991_0076"/>
<organism evidence="3 4">
    <name type="scientific">Celeribacter neptunius</name>
    <dbReference type="NCBI Taxonomy" id="588602"/>
    <lineage>
        <taxon>Bacteria</taxon>
        <taxon>Pseudomonadati</taxon>
        <taxon>Pseudomonadota</taxon>
        <taxon>Alphaproteobacteria</taxon>
        <taxon>Rhodobacterales</taxon>
        <taxon>Roseobacteraceae</taxon>
        <taxon>Celeribacter</taxon>
    </lineage>
</organism>
<gene>
    <name evidence="3" type="ORF">SAMN04487991_0076</name>
</gene>
<keyword evidence="2" id="KW-0472">Membrane</keyword>
<evidence type="ECO:0000313" key="4">
    <source>
        <dbReference type="Proteomes" id="UP000199630"/>
    </source>
</evidence>
<keyword evidence="4" id="KW-1185">Reference proteome</keyword>
<dbReference type="OrthoDB" id="7876207at2"/>
<dbReference type="RefSeq" id="WP_090055495.1">
    <property type="nucleotide sequence ID" value="NZ_FORH01000001.1"/>
</dbReference>
<feature type="compositionally biased region" description="Low complexity" evidence="1">
    <location>
        <begin position="188"/>
        <end position="207"/>
    </location>
</feature>
<proteinExistence type="predicted"/>
<evidence type="ECO:0000313" key="3">
    <source>
        <dbReference type="EMBL" id="SFI49333.1"/>
    </source>
</evidence>
<protein>
    <submittedName>
        <fullName evidence="3">Flp pilus assembly protein TadG</fullName>
    </submittedName>
</protein>
<reference evidence="4" key="1">
    <citation type="submission" date="2016-10" db="EMBL/GenBank/DDBJ databases">
        <authorList>
            <person name="Varghese N."/>
            <person name="Submissions S."/>
        </authorList>
    </citation>
    <scope>NUCLEOTIDE SEQUENCE [LARGE SCALE GENOMIC DNA]</scope>
    <source>
        <strain evidence="4">DSM 26471</strain>
    </source>
</reference>
<keyword evidence="2" id="KW-0812">Transmembrane</keyword>
<evidence type="ECO:0000256" key="2">
    <source>
        <dbReference type="SAM" id="Phobius"/>
    </source>
</evidence>
<keyword evidence="2" id="KW-1133">Transmembrane helix</keyword>
<dbReference type="EMBL" id="FORH01000001">
    <property type="protein sequence ID" value="SFI49333.1"/>
    <property type="molecule type" value="Genomic_DNA"/>
</dbReference>
<evidence type="ECO:0000256" key="1">
    <source>
        <dbReference type="SAM" id="MobiDB-lite"/>
    </source>
</evidence>
<name>A0A1I3INI4_9RHOB</name>
<accession>A0A1I3INI4</accession>
<sequence>MAQILSSFRQSLRRYREAEAGSMSLEAMLIAPFLLVMLMFCYMFFGAFEAKARANKANYTISDYLSRQTDAIDATFLDGLADVYRFLNNQGDIDMRTSAIQYTVDTDGNGSHKLIWSYATGDYLALTDETLATVEQRVPILADGEEVLLIETVRPWTAPFSVLGIDPNFEFLDIVATKPRFATQVPFDDGTSDTTSESTSDTTTDESTLTPTYDWQYY</sequence>